<feature type="transmembrane region" description="Helical" evidence="1">
    <location>
        <begin position="155"/>
        <end position="178"/>
    </location>
</feature>
<dbReference type="GO" id="GO:0008237">
    <property type="term" value="F:metallopeptidase activity"/>
    <property type="evidence" value="ECO:0007669"/>
    <property type="project" value="InterPro"/>
</dbReference>
<feature type="transmembrane region" description="Helical" evidence="1">
    <location>
        <begin position="324"/>
        <end position="350"/>
    </location>
</feature>
<feature type="transmembrane region" description="Helical" evidence="1">
    <location>
        <begin position="411"/>
        <end position="436"/>
    </location>
</feature>
<dbReference type="Proteomes" id="UP000077255">
    <property type="component" value="Chromosome"/>
</dbReference>
<dbReference type="EMBL" id="CP014841">
    <property type="protein sequence ID" value="AND69932.1"/>
    <property type="molecule type" value="Genomic_DNA"/>
</dbReference>
<keyword evidence="1" id="KW-0812">Transmembrane</keyword>
<feature type="transmembrane region" description="Helical" evidence="1">
    <location>
        <begin position="110"/>
        <end position="135"/>
    </location>
</feature>
<name>A0A160N3G6_9GAMM</name>
<gene>
    <name evidence="3" type="ORF">ATSB10_24780</name>
</gene>
<feature type="transmembrane region" description="Helical" evidence="1">
    <location>
        <begin position="370"/>
        <end position="390"/>
    </location>
</feature>
<dbReference type="KEGG" id="dtx:ATSB10_24780"/>
<feature type="transmembrane region" description="Helical" evidence="1">
    <location>
        <begin position="68"/>
        <end position="89"/>
    </location>
</feature>
<keyword evidence="4" id="KW-1185">Reference proteome</keyword>
<dbReference type="InterPro" id="IPR014782">
    <property type="entry name" value="Peptidase_M1_dom"/>
</dbReference>
<dbReference type="GO" id="GO:0008270">
    <property type="term" value="F:zinc ion binding"/>
    <property type="evidence" value="ECO:0007669"/>
    <property type="project" value="InterPro"/>
</dbReference>
<feature type="transmembrane region" description="Helical" evidence="1">
    <location>
        <begin position="479"/>
        <end position="501"/>
    </location>
</feature>
<dbReference type="PATRIC" id="fig|445710.3.peg.2473"/>
<proteinExistence type="predicted"/>
<protein>
    <recommendedName>
        <fullName evidence="2">Peptidase M1 membrane alanine aminopeptidase domain-containing protein</fullName>
    </recommendedName>
</protein>
<accession>A0A160N3G6</accession>
<dbReference type="Pfam" id="PF12679">
    <property type="entry name" value="ABC2_membrane_2"/>
    <property type="match status" value="1"/>
</dbReference>
<dbReference type="AlphaFoldDB" id="A0A160N3G6"/>
<dbReference type="GO" id="GO:0005886">
    <property type="term" value="C:plasma membrane"/>
    <property type="evidence" value="ECO:0007669"/>
    <property type="project" value="UniProtKB-SubCell"/>
</dbReference>
<keyword evidence="1" id="KW-1133">Transmembrane helix</keyword>
<dbReference type="STRING" id="445710.ATSB10_24780"/>
<feature type="transmembrane region" description="Helical" evidence="1">
    <location>
        <begin position="573"/>
        <end position="594"/>
    </location>
</feature>
<evidence type="ECO:0000256" key="1">
    <source>
        <dbReference type="SAM" id="Phobius"/>
    </source>
</evidence>
<sequence length="1200" mass="134182">MPRLAQDTHMFLEIFRFEWRQQLRSPLFWLVAAVFGAMAFTLTSTDAVALGGAAGNVWRNAPMVTVKLMSVLTVFSIFLVTLFVAGAALRDFEARTAELMFSTPVSRGAYVGGRFVAGYLACLGILVVCALGLWLGGLMPWVDAARLGPSRWAGYLWSLGVMVAPAMLFIAGLLYLIATTTRSLLAAYIGVVVYFVLQIVTGLLTRDVNNHWLAAILDPFGGRTLAIVTRYWSADQLNHDLPAVSGVLLFNRLLWGGVGAAMFVASLVLFRADRTGWQPTLRKHRAEPPVLAPASSTPVQTEQARGLRAALAQFRAQWAFDTRAVLGGVPFVVMAALALVNVLAILALSGQLYGTPTYPVTHRMVETVEGGFQVMLYIIITFYAGELVWRERGAGVAQVSDAFPVPDLVPLLAKLLALFAVVGCFLGLGALVGIGWQLAHGYTHLEPGLYLATLLLDAVPYLLLAVLAVFLQTLANNKFLGYLLTVLWLVASLIGFGLLHWEHHLYNYGTTPALPYSDLNGFGHFLPAVLWFDGYWTCLAVVLAGIAALFWVRGTPGGWRDRWREARARLRGPLRAMIVVAPLAFATSGAWIFYNTNVLNTYRSSEALEQQRADYEKQYARYAGVAQPRITAVNADVDIDPAQRHLHIVAHMTLVNRHDTPISELHVNTDTAFTTTLAFAPHDTVSMDRSLGYAIYKLKTPLAPGASMPFDATLDYDPRGFTNAPEGQFLAHNGTFFNSTVLPRFGYQPDNRLTDRNTRRKYGLKEDVPRMPPLGDDAARANTYISNDSDWIHFETTVSTADDQIAMAPGYLQKEWRANGRRYFHYEMDQPMLDFFSWISGRYAVRKDRWHDVALEVYYNPEHGWNVDDMLRGAKDALDYYTTHFSPYQFRQLRILEFPNYASFAQSFANTIPFSESVGFIADLRDPAKIDYPYYVTAHEVAHQWWAHQVIGANMQGSTMLSESLAQYSALMVMKHRYGEHQMRRFLKYELDNYLASRAGDPAQEEPLAKVEQNQLYIHYRKASLVFYALQDYVGEDTVDAVLKQFLHDKAFQQPPYTTSQEFMQYLERGVDPKWHHLIDDLFWKITFFDNRTTEATAKKLPDGRYEVTMKVHAGKSYVDEHGKETPATPDIPVEIGVFAKSPGKGLDGKPLYLAKRVLPNGDSTLTVTVDGVPAEAGVDPYNELIDRIPSDNRHAVTIE</sequence>
<dbReference type="SUPFAM" id="SSF55486">
    <property type="entry name" value="Metalloproteases ('zincins'), catalytic domain"/>
    <property type="match status" value="1"/>
</dbReference>
<dbReference type="GO" id="GO:0140359">
    <property type="term" value="F:ABC-type transporter activity"/>
    <property type="evidence" value="ECO:0007669"/>
    <property type="project" value="InterPro"/>
</dbReference>
<feature type="domain" description="Peptidase M1 membrane alanine aminopeptidase" evidence="2">
    <location>
        <begin position="874"/>
        <end position="1069"/>
    </location>
</feature>
<evidence type="ECO:0000313" key="4">
    <source>
        <dbReference type="Proteomes" id="UP000077255"/>
    </source>
</evidence>
<keyword evidence="1" id="KW-0472">Membrane</keyword>
<feature type="transmembrane region" description="Helical" evidence="1">
    <location>
        <begin position="185"/>
        <end position="204"/>
    </location>
</feature>
<dbReference type="Pfam" id="PF01433">
    <property type="entry name" value="Peptidase_M1"/>
    <property type="match status" value="1"/>
</dbReference>
<feature type="transmembrane region" description="Helical" evidence="1">
    <location>
        <begin position="253"/>
        <end position="272"/>
    </location>
</feature>
<organism evidence="3 4">
    <name type="scientific">Dyella thiooxydans</name>
    <dbReference type="NCBI Taxonomy" id="445710"/>
    <lineage>
        <taxon>Bacteria</taxon>
        <taxon>Pseudomonadati</taxon>
        <taxon>Pseudomonadota</taxon>
        <taxon>Gammaproteobacteria</taxon>
        <taxon>Lysobacterales</taxon>
        <taxon>Rhodanobacteraceae</taxon>
        <taxon>Dyella</taxon>
    </lineage>
</organism>
<reference evidence="3 4" key="1">
    <citation type="submission" date="2016-02" db="EMBL/GenBank/DDBJ databases">
        <title>Complete genome sequencing and analysis of ATSB10, Dyella thiooxydans isolated from rhizosphere soil of sunflower (Helianthus annuus L.).</title>
        <authorList>
            <person name="Lee Y."/>
            <person name="Hwangbo K."/>
            <person name="Chung H."/>
            <person name="Yoo J."/>
            <person name="Kim K.Y."/>
            <person name="Sa T.M."/>
            <person name="Um Y."/>
            <person name="Madhaiyan M."/>
        </authorList>
    </citation>
    <scope>NUCLEOTIDE SEQUENCE [LARGE SCALE GENOMIC DNA]</scope>
    <source>
        <strain evidence="3 4">ATSB10</strain>
    </source>
</reference>
<evidence type="ECO:0000259" key="2">
    <source>
        <dbReference type="Pfam" id="PF01433"/>
    </source>
</evidence>
<dbReference type="Gene3D" id="1.10.390.10">
    <property type="entry name" value="Neutral Protease Domain 2"/>
    <property type="match status" value="1"/>
</dbReference>
<feature type="transmembrane region" description="Helical" evidence="1">
    <location>
        <begin position="27"/>
        <end position="48"/>
    </location>
</feature>
<evidence type="ECO:0000313" key="3">
    <source>
        <dbReference type="EMBL" id="AND69932.1"/>
    </source>
</evidence>
<feature type="transmembrane region" description="Helical" evidence="1">
    <location>
        <begin position="448"/>
        <end position="472"/>
    </location>
</feature>
<dbReference type="InterPro" id="IPR027268">
    <property type="entry name" value="Peptidase_M4/M1_CTD_sf"/>
</dbReference>
<feature type="transmembrane region" description="Helical" evidence="1">
    <location>
        <begin position="534"/>
        <end position="552"/>
    </location>
</feature>